<protein>
    <submittedName>
        <fullName evidence="1">Uncharacterized protein</fullName>
    </submittedName>
</protein>
<organism evidence="1 2">
    <name type="scientific">Parasitella parasitica</name>
    <dbReference type="NCBI Taxonomy" id="35722"/>
    <lineage>
        <taxon>Eukaryota</taxon>
        <taxon>Fungi</taxon>
        <taxon>Fungi incertae sedis</taxon>
        <taxon>Mucoromycota</taxon>
        <taxon>Mucoromycotina</taxon>
        <taxon>Mucoromycetes</taxon>
        <taxon>Mucorales</taxon>
        <taxon>Mucorineae</taxon>
        <taxon>Mucoraceae</taxon>
        <taxon>Parasitella</taxon>
    </lineage>
</organism>
<dbReference type="Proteomes" id="UP000054107">
    <property type="component" value="Unassembled WGS sequence"/>
</dbReference>
<dbReference type="AlphaFoldDB" id="A0A0B7NQ12"/>
<dbReference type="EMBL" id="LN733591">
    <property type="protein sequence ID" value="CEP17064.1"/>
    <property type="molecule type" value="Genomic_DNA"/>
</dbReference>
<evidence type="ECO:0000313" key="2">
    <source>
        <dbReference type="Proteomes" id="UP000054107"/>
    </source>
</evidence>
<sequence length="87" mass="9966">MPHSDRAVHAVDKAIIETVIYNAETQAYAFDEARKRRRRNEDDRENDQLPIKEYANCIVDESDEIRVVGTSVVVDADNAPIWVKLIP</sequence>
<keyword evidence="2" id="KW-1185">Reference proteome</keyword>
<evidence type="ECO:0000313" key="1">
    <source>
        <dbReference type="EMBL" id="CEP17064.1"/>
    </source>
</evidence>
<accession>A0A0B7NQ12</accession>
<gene>
    <name evidence="1" type="primary">PARPA_11354.1 scaffold 44017</name>
</gene>
<name>A0A0B7NQ12_9FUNG</name>
<proteinExistence type="predicted"/>
<reference evidence="1 2" key="1">
    <citation type="submission" date="2014-09" db="EMBL/GenBank/DDBJ databases">
        <authorList>
            <person name="Ellenberger Sabrina"/>
        </authorList>
    </citation>
    <scope>NUCLEOTIDE SEQUENCE [LARGE SCALE GENOMIC DNA]</scope>
    <source>
        <strain evidence="1 2">CBS 412.66</strain>
    </source>
</reference>